<dbReference type="KEGG" id="ome:OLMES_3976"/>
<dbReference type="AlphaFoldDB" id="A0A1Y0IEU0"/>
<evidence type="ECO:0000313" key="2">
    <source>
        <dbReference type="EMBL" id="ARU57995.1"/>
    </source>
</evidence>
<dbReference type="EMBL" id="CP021425">
    <property type="protein sequence ID" value="ARU57995.1"/>
    <property type="molecule type" value="Genomic_DNA"/>
</dbReference>
<name>A0A1Y0IEU0_9GAMM</name>
<evidence type="ECO:0000313" key="3">
    <source>
        <dbReference type="Proteomes" id="UP000196027"/>
    </source>
</evidence>
<keyword evidence="3" id="KW-1185">Reference proteome</keyword>
<reference evidence="2 3" key="1">
    <citation type="submission" date="2017-05" db="EMBL/GenBank/DDBJ databases">
        <title>Genomic insights into alkan degradation activity of Oleiphilus messinensis.</title>
        <authorList>
            <person name="Kozyavkin S.A."/>
            <person name="Slesarev A.I."/>
            <person name="Golyshin P.N."/>
            <person name="Korzhenkov A."/>
            <person name="Golyshina O.N."/>
            <person name="Toshchakov S.V."/>
        </authorList>
    </citation>
    <scope>NUCLEOTIDE SEQUENCE [LARGE SCALE GENOMIC DNA]</scope>
    <source>
        <strain evidence="2 3">ME102</strain>
    </source>
</reference>
<dbReference type="Proteomes" id="UP000196027">
    <property type="component" value="Chromosome"/>
</dbReference>
<keyword evidence="1" id="KW-1133">Transmembrane helix</keyword>
<keyword evidence="1" id="KW-0812">Transmembrane</keyword>
<feature type="transmembrane region" description="Helical" evidence="1">
    <location>
        <begin position="136"/>
        <end position="158"/>
    </location>
</feature>
<organism evidence="2 3">
    <name type="scientific">Oleiphilus messinensis</name>
    <dbReference type="NCBI Taxonomy" id="141451"/>
    <lineage>
        <taxon>Bacteria</taxon>
        <taxon>Pseudomonadati</taxon>
        <taxon>Pseudomonadota</taxon>
        <taxon>Gammaproteobacteria</taxon>
        <taxon>Oceanospirillales</taxon>
        <taxon>Oleiphilaceae</taxon>
        <taxon>Oleiphilus</taxon>
    </lineage>
</organism>
<proteinExistence type="predicted"/>
<accession>A0A1Y0IEU0</accession>
<gene>
    <name evidence="2" type="ORF">OLMES_3976</name>
</gene>
<sequence>MGTFYLQARDVRSAPEVFTVFPNNVDRTFSRRIELSPEDNSFGIYGSYEAGRHPDFPPREIRLRVLKENDVVISKKLSMSRVYGGDITPYGYYTEVTYGEFDISESGIYTVEIELLSPIENIRSYQLTVRSNIHSWYQIISFILGVILMFTGGIIGGWRKVKDVLSKYFKI</sequence>
<protein>
    <submittedName>
        <fullName evidence="2">Uncharacterized protein</fullName>
    </submittedName>
</protein>
<keyword evidence="1" id="KW-0472">Membrane</keyword>
<evidence type="ECO:0000256" key="1">
    <source>
        <dbReference type="SAM" id="Phobius"/>
    </source>
</evidence>